<evidence type="ECO:0000313" key="2">
    <source>
        <dbReference type="Proteomes" id="UP000275408"/>
    </source>
</evidence>
<protein>
    <submittedName>
        <fullName evidence="1">Uncharacterized protein</fullName>
    </submittedName>
</protein>
<reference evidence="1 2" key="1">
    <citation type="journal article" date="2018" name="Sci. Rep.">
        <title>Comparative analysis of the Pocillopora damicornis genome highlights role of immune system in coral evolution.</title>
        <authorList>
            <person name="Cunning R."/>
            <person name="Bay R.A."/>
            <person name="Gillette P."/>
            <person name="Baker A.C."/>
            <person name="Traylor-Knowles N."/>
        </authorList>
    </citation>
    <scope>NUCLEOTIDE SEQUENCE [LARGE SCALE GENOMIC DNA]</scope>
    <source>
        <strain evidence="1">RSMAS</strain>
        <tissue evidence="1">Whole animal</tissue>
    </source>
</reference>
<proteinExistence type="predicted"/>
<sequence length="142" mass="16651">MEEGEQVADAMERSQRNIDKKITKLEYYTEPVDELIESNDYLEMEIAIKPGKQIGDKITVLLHSWKALSWTLEFRLEKFGNGRRTRRTSSLVLYRKGTEFPNKKFDALHTLEEADMLKGFAMTMLKKLPQVKPDLVRVDDKW</sequence>
<organism evidence="1 2">
    <name type="scientific">Pocillopora damicornis</name>
    <name type="common">Cauliflower coral</name>
    <name type="synonym">Millepora damicornis</name>
    <dbReference type="NCBI Taxonomy" id="46731"/>
    <lineage>
        <taxon>Eukaryota</taxon>
        <taxon>Metazoa</taxon>
        <taxon>Cnidaria</taxon>
        <taxon>Anthozoa</taxon>
        <taxon>Hexacorallia</taxon>
        <taxon>Scleractinia</taxon>
        <taxon>Astrocoeniina</taxon>
        <taxon>Pocilloporidae</taxon>
        <taxon>Pocillopora</taxon>
    </lineage>
</organism>
<gene>
    <name evidence="1" type="ORF">pdam_00013549</name>
</gene>
<dbReference type="Proteomes" id="UP000275408">
    <property type="component" value="Unassembled WGS sequence"/>
</dbReference>
<dbReference type="EMBL" id="RCHS01003850">
    <property type="protein sequence ID" value="RMX39198.1"/>
    <property type="molecule type" value="Genomic_DNA"/>
</dbReference>
<dbReference type="AlphaFoldDB" id="A0A3M6TCZ4"/>
<comment type="caution">
    <text evidence="1">The sequence shown here is derived from an EMBL/GenBank/DDBJ whole genome shotgun (WGS) entry which is preliminary data.</text>
</comment>
<keyword evidence="2" id="KW-1185">Reference proteome</keyword>
<evidence type="ECO:0000313" key="1">
    <source>
        <dbReference type="EMBL" id="RMX39198.1"/>
    </source>
</evidence>
<name>A0A3M6TCZ4_POCDA</name>
<accession>A0A3M6TCZ4</accession>